<dbReference type="InterPro" id="IPR002575">
    <property type="entry name" value="Aminoglycoside_PTrfase"/>
</dbReference>
<organism evidence="3 5">
    <name type="scientific">Rhodotorula toruloides</name>
    <name type="common">Yeast</name>
    <name type="synonym">Rhodosporidium toruloides</name>
    <dbReference type="NCBI Taxonomy" id="5286"/>
    <lineage>
        <taxon>Eukaryota</taxon>
        <taxon>Fungi</taxon>
        <taxon>Dikarya</taxon>
        <taxon>Basidiomycota</taxon>
        <taxon>Pucciniomycotina</taxon>
        <taxon>Microbotryomycetes</taxon>
        <taxon>Sporidiobolales</taxon>
        <taxon>Sporidiobolaceae</taxon>
        <taxon>Rhodotorula</taxon>
    </lineage>
</organism>
<sequence>MQLTHESQQLTTPKENGWCGPLPRLVASLSSLVLPLPRTESYEFAGCAVNNRFDPRQGAFRDLPSSPPIPLAVSLPLNNPPANFRSSAASMPPSPVRRPAVPPRQPFTSRTNALEGFPSPHPSSTPSKRRLAPSATLPPPSYAREHGIFLGRRRPKDCEGVGQFVKRVHWEGKVMVVKYGRSVRQAEVDVMKMVRERTHVPVPEVFGTAFDEAAGELFIYQEFIEGTTLTAAWPTLSHPDLSRIKSDFSRYVHELGALALPPDASLGSCDASSSYRLSEPCHAVFAQKPEPKVQSVEDFTRWIRFEISRRSRDLANSRKDFDLERLFRDGDVGLVHADLHGENILVKNGRIAAILDWELAAWMPPLVEALSLVEYSRMFDEDAGAPIDALIDALGLEDATRDVLDGLCTALRAWPDEKWEEVS</sequence>
<reference evidence="4 6" key="2">
    <citation type="journal article" date="2018" name="Elife">
        <title>Functional genomics of lipid metabolism in the oleaginous yeast Rhodosporidium toruloides.</title>
        <authorList>
            <person name="Coradetti S.T."/>
            <person name="Pinel D."/>
            <person name="Geiselman G."/>
            <person name="Ito M."/>
            <person name="Mondo S."/>
            <person name="Reilly M.C."/>
            <person name="Cheng Y.F."/>
            <person name="Bauer S."/>
            <person name="Grigoriev I."/>
            <person name="Gladden J.M."/>
            <person name="Simmons B.A."/>
            <person name="Brem R."/>
            <person name="Arkin A.P."/>
            <person name="Skerker J.M."/>
        </authorList>
    </citation>
    <scope>NUCLEOTIDE SEQUENCE [LARGE SCALE GENOMIC DNA]</scope>
    <source>
        <strain evidence="4 6">NBRC 0880</strain>
    </source>
</reference>
<dbReference type="PANTHER" id="PTHR21310:SF15">
    <property type="entry name" value="AMINOGLYCOSIDE PHOSPHOTRANSFERASE DOMAIN-CONTAINING PROTEIN"/>
    <property type="match status" value="1"/>
</dbReference>
<keyword evidence="4" id="KW-0418">Kinase</keyword>
<dbReference type="Proteomes" id="UP000239560">
    <property type="component" value="Unassembled WGS sequence"/>
</dbReference>
<dbReference type="InterPro" id="IPR051678">
    <property type="entry name" value="AGP_Transferase"/>
</dbReference>
<gene>
    <name evidence="3" type="primary">FGENESH: predicted gene_13.101</name>
    <name evidence="4" type="ORF">AAT19DRAFT_10550</name>
    <name evidence="3" type="ORF">BN2166_0062710</name>
</gene>
<evidence type="ECO:0000259" key="2">
    <source>
        <dbReference type="Pfam" id="PF01636"/>
    </source>
</evidence>
<evidence type="ECO:0000313" key="5">
    <source>
        <dbReference type="Proteomes" id="UP000199069"/>
    </source>
</evidence>
<dbReference type="EMBL" id="LCTV02000013">
    <property type="protein sequence ID" value="PRQ71010.1"/>
    <property type="molecule type" value="Genomic_DNA"/>
</dbReference>
<reference evidence="3 5" key="1">
    <citation type="submission" date="2015-07" db="EMBL/GenBank/DDBJ databases">
        <authorList>
            <person name="Cajimat M.N.B."/>
            <person name="Milazzo M.L."/>
            <person name="Fulhorst C.F."/>
        </authorList>
    </citation>
    <scope>NUCLEOTIDE SEQUENCE [LARGE SCALE GENOMIC DNA]</scope>
    <source>
        <strain evidence="3">Single colony</strain>
    </source>
</reference>
<feature type="region of interest" description="Disordered" evidence="1">
    <location>
        <begin position="83"/>
        <end position="143"/>
    </location>
</feature>
<dbReference type="Pfam" id="PF01636">
    <property type="entry name" value="APH"/>
    <property type="match status" value="1"/>
</dbReference>
<feature type="compositionally biased region" description="Pro residues" evidence="1">
    <location>
        <begin position="92"/>
        <end position="105"/>
    </location>
</feature>
<evidence type="ECO:0000256" key="1">
    <source>
        <dbReference type="SAM" id="MobiDB-lite"/>
    </source>
</evidence>
<dbReference type="Gene3D" id="3.90.1200.10">
    <property type="match status" value="1"/>
</dbReference>
<feature type="domain" description="Aminoglycoside phosphotransferase" evidence="2">
    <location>
        <begin position="178"/>
        <end position="403"/>
    </location>
</feature>
<evidence type="ECO:0000313" key="6">
    <source>
        <dbReference type="Proteomes" id="UP000239560"/>
    </source>
</evidence>
<name>A0A0K3CPN3_RHOTO</name>
<dbReference type="EMBL" id="CWKI01000013">
    <property type="protein sequence ID" value="CTR10410.1"/>
    <property type="molecule type" value="Genomic_DNA"/>
</dbReference>
<keyword evidence="4" id="KW-0808">Transferase</keyword>
<dbReference type="AlphaFoldDB" id="A0A0K3CPN3"/>
<evidence type="ECO:0000313" key="3">
    <source>
        <dbReference type="EMBL" id="CTR10410.1"/>
    </source>
</evidence>
<dbReference type="STRING" id="5286.A0A0K3CPN3"/>
<keyword evidence="5" id="KW-1185">Reference proteome</keyword>
<dbReference type="PANTHER" id="PTHR21310">
    <property type="entry name" value="AMINOGLYCOSIDE PHOSPHOTRANSFERASE-RELATED-RELATED"/>
    <property type="match status" value="1"/>
</dbReference>
<evidence type="ECO:0000313" key="4">
    <source>
        <dbReference type="EMBL" id="PRQ71010.1"/>
    </source>
</evidence>
<dbReference type="InterPro" id="IPR011009">
    <property type="entry name" value="Kinase-like_dom_sf"/>
</dbReference>
<accession>A0A0K3CPN3</accession>
<dbReference type="OrthoDB" id="8300194at2759"/>
<dbReference type="OMA" id="LEPPHEH"/>
<dbReference type="GO" id="GO:0016301">
    <property type="term" value="F:kinase activity"/>
    <property type="evidence" value="ECO:0007669"/>
    <property type="project" value="UniProtKB-KW"/>
</dbReference>
<protein>
    <submittedName>
        <fullName evidence="4">Protein kinase-like domain-containing protein</fullName>
    </submittedName>
</protein>
<proteinExistence type="predicted"/>
<dbReference type="SUPFAM" id="SSF56112">
    <property type="entry name" value="Protein kinase-like (PK-like)"/>
    <property type="match status" value="1"/>
</dbReference>
<dbReference type="Proteomes" id="UP000199069">
    <property type="component" value="Unassembled WGS sequence"/>
</dbReference>